<gene>
    <name evidence="2" type="ORF">TWF481_000928</name>
</gene>
<feature type="compositionally biased region" description="Low complexity" evidence="1">
    <location>
        <begin position="477"/>
        <end position="489"/>
    </location>
</feature>
<name>A0AAV9WRA5_9PEZI</name>
<feature type="compositionally biased region" description="Low complexity" evidence="1">
    <location>
        <begin position="417"/>
        <end position="431"/>
    </location>
</feature>
<evidence type="ECO:0000256" key="1">
    <source>
        <dbReference type="SAM" id="MobiDB-lite"/>
    </source>
</evidence>
<protein>
    <submittedName>
        <fullName evidence="2">Uncharacterized protein</fullName>
    </submittedName>
</protein>
<feature type="region of interest" description="Disordered" evidence="1">
    <location>
        <begin position="307"/>
        <end position="361"/>
    </location>
</feature>
<accession>A0AAV9WRA5</accession>
<feature type="region of interest" description="Disordered" evidence="1">
    <location>
        <begin position="191"/>
        <end position="246"/>
    </location>
</feature>
<organism evidence="2 3">
    <name type="scientific">Arthrobotrys musiformis</name>
    <dbReference type="NCBI Taxonomy" id="47236"/>
    <lineage>
        <taxon>Eukaryota</taxon>
        <taxon>Fungi</taxon>
        <taxon>Dikarya</taxon>
        <taxon>Ascomycota</taxon>
        <taxon>Pezizomycotina</taxon>
        <taxon>Orbiliomycetes</taxon>
        <taxon>Orbiliales</taxon>
        <taxon>Orbiliaceae</taxon>
        <taxon>Arthrobotrys</taxon>
    </lineage>
</organism>
<reference evidence="2 3" key="1">
    <citation type="submission" date="2023-08" db="EMBL/GenBank/DDBJ databases">
        <authorList>
            <person name="Palmer J.M."/>
        </authorList>
    </citation>
    <scope>NUCLEOTIDE SEQUENCE [LARGE SCALE GENOMIC DNA]</scope>
    <source>
        <strain evidence="2 3">TWF481</strain>
    </source>
</reference>
<proteinExistence type="predicted"/>
<comment type="caution">
    <text evidence="2">The sequence shown here is derived from an EMBL/GenBank/DDBJ whole genome shotgun (WGS) entry which is preliminary data.</text>
</comment>
<feature type="compositionally biased region" description="Polar residues" evidence="1">
    <location>
        <begin position="232"/>
        <end position="246"/>
    </location>
</feature>
<feature type="compositionally biased region" description="Low complexity" evidence="1">
    <location>
        <begin position="307"/>
        <end position="345"/>
    </location>
</feature>
<keyword evidence="3" id="KW-1185">Reference proteome</keyword>
<dbReference type="AlphaFoldDB" id="A0AAV9WRA5"/>
<feature type="region of interest" description="Disordered" evidence="1">
    <location>
        <begin position="404"/>
        <end position="498"/>
    </location>
</feature>
<dbReference type="EMBL" id="JAVHJL010000001">
    <property type="protein sequence ID" value="KAK6512030.1"/>
    <property type="molecule type" value="Genomic_DNA"/>
</dbReference>
<evidence type="ECO:0000313" key="3">
    <source>
        <dbReference type="Proteomes" id="UP001370758"/>
    </source>
</evidence>
<feature type="compositionally biased region" description="Polar residues" evidence="1">
    <location>
        <begin position="211"/>
        <end position="225"/>
    </location>
</feature>
<dbReference type="Proteomes" id="UP001370758">
    <property type="component" value="Unassembled WGS sequence"/>
</dbReference>
<evidence type="ECO:0000313" key="2">
    <source>
        <dbReference type="EMBL" id="KAK6512030.1"/>
    </source>
</evidence>
<feature type="region of interest" description="Disordered" evidence="1">
    <location>
        <begin position="570"/>
        <end position="608"/>
    </location>
</feature>
<sequence length="608" mass="62906">MATPQNHPPLVIKAYETITFAGNDHIQARQGQRIELVARRGDILEITFPSPSSRQVVRMSMNSKSVTIYWTESTGSLILYINDKHSASGYPKVTIRNEIGFRGWSVFSNDANIHADMARLLGTQEFGNHRLIGLKWNRFPSSLDQKPLRKAICHTKWQNVSSIELRRRCKHMLEDAGMNYEYFFGSGPAAGPSATAGPRAQTGANAPAGGNASTTANTRAPTGANTPAGGNIQASTNARPGTNVPGNAQTGANVTTVANTPTVANAPAVANTTTVANAPAVANASAGATTTAVPGAAVATTTTTKAANTTATTTAPTATNNPAGANTSTGPQGTARPAAPTGPTASSVALAPPPKQQKRPVSWSPLTALHLIKVLAPENRVYNPITPKPRGTIRPPAVFHFDDSDPFGTVSSGSRVATQAPPMPRQAAPPASNNGAQIPGSGTIGQARAQVAGQGGSGVRGGPPPLPPLPSHLTNRPAAATTPTQEATESLAGPQGNGTQYLAEDKIRSILAWQRGQALAEAEETPLPGPPSGLLIDFGGDPEVSAPEGGVWGGRSDAEELEAMSELAGLEFGDGSGVPSSRTQPAFPRPWGDLEGWNIPGLDDKPPH</sequence>